<dbReference type="PANTHER" id="PTHR43201:SF32">
    <property type="entry name" value="2-SUCCINYLBENZOATE--COA LIGASE, CHLOROPLASTIC_PEROXISOMAL"/>
    <property type="match status" value="1"/>
</dbReference>
<dbReference type="Gene3D" id="3.30.300.30">
    <property type="match status" value="1"/>
</dbReference>
<keyword evidence="2" id="KW-0614">Plasmid</keyword>
<sequence>MMNHLFKAISAYAQQDPTREAIVTDVDTINYAELKRLVEQLRAELMKLNIPRLALWGVNSVDWIIIDLAAQLAGVTVIPIPLFFTKEQVLHLLQDSQADLFCMASEKIEDTPQWLMELVDEIGKHEVSVSVDMHALFFRLAQHQTQHQSLLPYQSRQLAKITYTSGSTGTPKGVCLPEDTIESITHSLSQALASSQLGRHLCLIPFATLLENIAGIYVALNMRRSVVIGEVSQFGLISNHSFDAQRFVEAVRKYQIESVILLPQMLKAIVEYSTEYGSTGLSTLKFIAVGGGKVSADLLQQCQQLKLPVYEGYGLSECASVVSLNLPGARRVGSVGRILPHVEVEIAENSEVVVKGNAMLGYVNDLVATPYIHTGDAGYFDEDGYLYITGRIKQIIVSSFGRNISPEWVESNSLTEPEIQQIAIFGEAQPYLSAVIYADDSTSEQRLAVAIERANARMPDYAQIKRWCRAPEPFSLSNQMLTDNGKLRRQQIQQHFQAELTAN</sequence>
<dbReference type="GO" id="GO:0031956">
    <property type="term" value="F:medium-chain fatty acid-CoA ligase activity"/>
    <property type="evidence" value="ECO:0007669"/>
    <property type="project" value="TreeGrafter"/>
</dbReference>
<organism evidence="2">
    <name type="scientific">Acinetobacter sp. A1-4-2</name>
    <dbReference type="NCBI Taxonomy" id="3156489"/>
    <lineage>
        <taxon>Bacteria</taxon>
        <taxon>Pseudomonadati</taxon>
        <taxon>Pseudomonadota</taxon>
        <taxon>Gammaproteobacteria</taxon>
        <taxon>Moraxellales</taxon>
        <taxon>Moraxellaceae</taxon>
        <taxon>Acinetobacter</taxon>
    </lineage>
</organism>
<dbReference type="Pfam" id="PF00501">
    <property type="entry name" value="AMP-binding"/>
    <property type="match status" value="1"/>
</dbReference>
<name>A0AAU7T237_9GAMM</name>
<dbReference type="Pfam" id="PF23562">
    <property type="entry name" value="AMP-binding_C_3"/>
    <property type="match status" value="1"/>
</dbReference>
<dbReference type="GO" id="GO:0006631">
    <property type="term" value="P:fatty acid metabolic process"/>
    <property type="evidence" value="ECO:0007669"/>
    <property type="project" value="TreeGrafter"/>
</dbReference>
<dbReference type="InterPro" id="IPR020845">
    <property type="entry name" value="AMP-binding_CS"/>
</dbReference>
<reference evidence="2" key="1">
    <citation type="submission" date="2024-06" db="EMBL/GenBank/DDBJ databases">
        <authorList>
            <person name="Song Z."/>
        </authorList>
    </citation>
    <scope>NUCLEOTIDE SEQUENCE</scope>
    <source>
        <strain evidence="2">A1-4-2</strain>
        <plasmid evidence="2">unnamed1</plasmid>
    </source>
</reference>
<dbReference type="InterPro" id="IPR000873">
    <property type="entry name" value="AMP-dep_synth/lig_dom"/>
</dbReference>
<accession>A0AAU7T237</accession>
<protein>
    <submittedName>
        <fullName evidence="2">AMP-binding protein</fullName>
    </submittedName>
</protein>
<dbReference type="InterPro" id="IPR042099">
    <property type="entry name" value="ANL_N_sf"/>
</dbReference>
<feature type="domain" description="AMP-dependent synthetase/ligase" evidence="1">
    <location>
        <begin position="12"/>
        <end position="353"/>
    </location>
</feature>
<dbReference type="Gene3D" id="3.40.50.12780">
    <property type="entry name" value="N-terminal domain of ligase-like"/>
    <property type="match status" value="1"/>
</dbReference>
<evidence type="ECO:0000313" key="2">
    <source>
        <dbReference type="EMBL" id="XBU17259.1"/>
    </source>
</evidence>
<dbReference type="PROSITE" id="PS00455">
    <property type="entry name" value="AMP_BINDING"/>
    <property type="match status" value="1"/>
</dbReference>
<dbReference type="RefSeq" id="WP_349929874.1">
    <property type="nucleotide sequence ID" value="NZ_CP157982.1"/>
</dbReference>
<dbReference type="SUPFAM" id="SSF56801">
    <property type="entry name" value="Acetyl-CoA synthetase-like"/>
    <property type="match status" value="1"/>
</dbReference>
<gene>
    <name evidence="2" type="ORF">ABJ384_14880</name>
</gene>
<dbReference type="InterPro" id="IPR045851">
    <property type="entry name" value="AMP-bd_C_sf"/>
</dbReference>
<dbReference type="PANTHER" id="PTHR43201">
    <property type="entry name" value="ACYL-COA SYNTHETASE"/>
    <property type="match status" value="1"/>
</dbReference>
<dbReference type="AlphaFoldDB" id="A0AAU7T237"/>
<geneLocation type="plasmid" evidence="2">
    <name>unnamed1</name>
</geneLocation>
<proteinExistence type="predicted"/>
<dbReference type="EMBL" id="CP157982">
    <property type="protein sequence ID" value="XBU17259.1"/>
    <property type="molecule type" value="Genomic_DNA"/>
</dbReference>
<evidence type="ECO:0000259" key="1">
    <source>
        <dbReference type="Pfam" id="PF00501"/>
    </source>
</evidence>